<dbReference type="GO" id="GO:0003824">
    <property type="term" value="F:catalytic activity"/>
    <property type="evidence" value="ECO:0007669"/>
    <property type="project" value="UniProtKB-ARBA"/>
</dbReference>
<sequence length="964" mass="107499">MFSLSLRHSIPAVIIAMTLGFALGNYVLEQGNFTASSKFWLIIALGSVLALIGAFFIHYAIILPLLTLGNSIRAWQQDFDKPPKPVTGAKEIRLLSTQFSDITNEIAEQHQRLKIFFDRQLQMVVLYSPDGDLIECNTLVQQFCGMSNEQLRGFKAWNGPWLPAVSNAGEVFKFDFETAVRTKATISHEAIVKNHNNQLRHIRYALVPILDKDEKVKFVLSEVQDDTELQEKEGQRLRLLSFYTMLMELHSAMVRDTSISELYDDICKIIISHGEFVATYIAHIDFESKDVRPVTGNGSKWQTLQHVRFSIDPDIPEGRGPTGLSLRSGKPYVCNDTQTDDSTKDFRTNLKKLGIGSMAVLPLYENKQVIGSLALYSEQSHAFAPDLVKLLETLANDLSYAREIRIKNQQLSLSAEVINNAQDSLMILDLSWKVLSANLAFYQSSGYTSQEVLGVDFFSLGKIPGTDKAFEELKDIINSKGSWQGETTVMRKSGETYPAQIKLSGVKDINGQLSHIIYTATDISKAKQAKEEADFLTLFDPLTGLANRNQLRNTFVEKISQHDASKSQLAIMVLDVDHFKNINDSLGHAAGDEVIKTIAQRLKGLMRPNDVLARIGGDEFALCLENADADILSLLAQQYLWAFDKAINVNGHSVVLRASIGVAIAHQDGENFEDLFRNADAAMYQAKLMGRNRFHFFTEELNQSAKEKLFIETALHNAIENGELKLFYQAKVALCNKRIVGMEALMRWNNPQLGQISPDKFISIAEQSDLIDSIGEWALIEACRQHKEWQALGHGCIPISVNVSARQFSSELVSKIKNALQCSALPPSALSIEITETVLAINAEQTLDILNELSELGIKIYVDDFGTGYSNLAYLKRFPLDGLKLDRAFVNDLETDPEDRAIASSVINLGHALNLPVIAEGVENQRQVDILIEMGCDEVQGFFYSKPLAGHEVISNLKAQDLLI</sequence>
<dbReference type="Proteomes" id="UP000610558">
    <property type="component" value="Unassembled WGS sequence"/>
</dbReference>
<dbReference type="RefSeq" id="WP_190766626.1">
    <property type="nucleotide sequence ID" value="NZ_JACXLD010000012.1"/>
</dbReference>
<organism evidence="7 8">
    <name type="scientific">Spongiibacter pelagi</name>
    <dbReference type="NCBI Taxonomy" id="2760804"/>
    <lineage>
        <taxon>Bacteria</taxon>
        <taxon>Pseudomonadati</taxon>
        <taxon>Pseudomonadota</taxon>
        <taxon>Gammaproteobacteria</taxon>
        <taxon>Cellvibrionales</taxon>
        <taxon>Spongiibacteraceae</taxon>
        <taxon>Spongiibacter</taxon>
    </lineage>
</organism>
<dbReference type="InterPro" id="IPR001633">
    <property type="entry name" value="EAL_dom"/>
</dbReference>
<dbReference type="AlphaFoldDB" id="A0A927GXL5"/>
<gene>
    <name evidence="7" type="ORF">IB286_14100</name>
</gene>
<dbReference type="PANTHER" id="PTHR44757">
    <property type="entry name" value="DIGUANYLATE CYCLASE DGCP"/>
    <property type="match status" value="1"/>
</dbReference>
<comment type="caution">
    <text evidence="7">The sequence shown here is derived from an EMBL/GenBank/DDBJ whole genome shotgun (WGS) entry which is preliminary data.</text>
</comment>
<feature type="domain" description="EAL" evidence="5">
    <location>
        <begin position="708"/>
        <end position="961"/>
    </location>
</feature>
<feature type="domain" description="GGDEF" evidence="6">
    <location>
        <begin position="567"/>
        <end position="699"/>
    </location>
</feature>
<dbReference type="PROSITE" id="PS50883">
    <property type="entry name" value="EAL"/>
    <property type="match status" value="1"/>
</dbReference>
<dbReference type="Gene3D" id="3.30.450.40">
    <property type="match status" value="1"/>
</dbReference>
<evidence type="ECO:0000259" key="4">
    <source>
        <dbReference type="PROSITE" id="PS50113"/>
    </source>
</evidence>
<feature type="domain" description="PAC" evidence="4">
    <location>
        <begin position="483"/>
        <end position="535"/>
    </location>
</feature>
<dbReference type="SUPFAM" id="SSF55073">
    <property type="entry name" value="Nucleotide cyclase"/>
    <property type="match status" value="1"/>
</dbReference>
<dbReference type="NCBIfam" id="TIGR00229">
    <property type="entry name" value="sensory_box"/>
    <property type="match status" value="2"/>
</dbReference>
<dbReference type="SUPFAM" id="SSF141868">
    <property type="entry name" value="EAL domain-like"/>
    <property type="match status" value="1"/>
</dbReference>
<dbReference type="SMART" id="SM00086">
    <property type="entry name" value="PAC"/>
    <property type="match status" value="2"/>
</dbReference>
<comment type="cofactor">
    <cofactor evidence="1">
        <name>Mg(2+)</name>
        <dbReference type="ChEBI" id="CHEBI:18420"/>
    </cofactor>
</comment>
<dbReference type="InterPro" id="IPR000014">
    <property type="entry name" value="PAS"/>
</dbReference>
<dbReference type="PROSITE" id="PS50113">
    <property type="entry name" value="PAC"/>
    <property type="match status" value="1"/>
</dbReference>
<evidence type="ECO:0000313" key="8">
    <source>
        <dbReference type="Proteomes" id="UP000610558"/>
    </source>
</evidence>
<dbReference type="InterPro" id="IPR035919">
    <property type="entry name" value="EAL_sf"/>
</dbReference>
<evidence type="ECO:0000256" key="2">
    <source>
        <dbReference type="SAM" id="Phobius"/>
    </source>
</evidence>
<dbReference type="PANTHER" id="PTHR44757:SF2">
    <property type="entry name" value="BIOFILM ARCHITECTURE MAINTENANCE PROTEIN MBAA"/>
    <property type="match status" value="1"/>
</dbReference>
<keyword evidence="8" id="KW-1185">Reference proteome</keyword>
<dbReference type="SUPFAM" id="SSF55785">
    <property type="entry name" value="PYP-like sensor domain (PAS domain)"/>
    <property type="match status" value="2"/>
</dbReference>
<dbReference type="InterPro" id="IPR029016">
    <property type="entry name" value="GAF-like_dom_sf"/>
</dbReference>
<keyword evidence="2" id="KW-0472">Membrane</keyword>
<dbReference type="InterPro" id="IPR043128">
    <property type="entry name" value="Rev_trsase/Diguanyl_cyclase"/>
</dbReference>
<dbReference type="EMBL" id="JACXLD010000012">
    <property type="protein sequence ID" value="MBD2860132.1"/>
    <property type="molecule type" value="Genomic_DNA"/>
</dbReference>
<dbReference type="NCBIfam" id="TIGR00254">
    <property type="entry name" value="GGDEF"/>
    <property type="match status" value="1"/>
</dbReference>
<dbReference type="FunFam" id="3.30.70.270:FF:000001">
    <property type="entry name" value="Diguanylate cyclase domain protein"/>
    <property type="match status" value="1"/>
</dbReference>
<evidence type="ECO:0000256" key="1">
    <source>
        <dbReference type="ARBA" id="ARBA00001946"/>
    </source>
</evidence>
<dbReference type="Pfam" id="PF13185">
    <property type="entry name" value="GAF_2"/>
    <property type="match status" value="1"/>
</dbReference>
<dbReference type="SUPFAM" id="SSF55781">
    <property type="entry name" value="GAF domain-like"/>
    <property type="match status" value="1"/>
</dbReference>
<dbReference type="Pfam" id="PF13426">
    <property type="entry name" value="PAS_9"/>
    <property type="match status" value="1"/>
</dbReference>
<dbReference type="CDD" id="cd01949">
    <property type="entry name" value="GGDEF"/>
    <property type="match status" value="1"/>
</dbReference>
<dbReference type="Pfam" id="PF08448">
    <property type="entry name" value="PAS_4"/>
    <property type="match status" value="1"/>
</dbReference>
<keyword evidence="2" id="KW-0812">Transmembrane</keyword>
<evidence type="ECO:0000259" key="3">
    <source>
        <dbReference type="PROSITE" id="PS50112"/>
    </source>
</evidence>
<dbReference type="InterPro" id="IPR029787">
    <property type="entry name" value="Nucleotide_cyclase"/>
</dbReference>
<dbReference type="PROSITE" id="PS50887">
    <property type="entry name" value="GGDEF"/>
    <property type="match status" value="1"/>
</dbReference>
<reference evidence="7" key="1">
    <citation type="submission" date="2020-09" db="EMBL/GenBank/DDBJ databases">
        <authorList>
            <person name="Yoon J.-W."/>
        </authorList>
    </citation>
    <scope>NUCLEOTIDE SEQUENCE</scope>
    <source>
        <strain evidence="7">KMU-158</strain>
    </source>
</reference>
<dbReference type="Pfam" id="PF00990">
    <property type="entry name" value="GGDEF"/>
    <property type="match status" value="1"/>
</dbReference>
<dbReference type="CDD" id="cd01948">
    <property type="entry name" value="EAL"/>
    <property type="match status" value="1"/>
</dbReference>
<dbReference type="InterPro" id="IPR001610">
    <property type="entry name" value="PAC"/>
</dbReference>
<dbReference type="InterPro" id="IPR035965">
    <property type="entry name" value="PAS-like_dom_sf"/>
</dbReference>
<evidence type="ECO:0000259" key="5">
    <source>
        <dbReference type="PROSITE" id="PS50883"/>
    </source>
</evidence>
<dbReference type="SMART" id="SM00267">
    <property type="entry name" value="GGDEF"/>
    <property type="match status" value="1"/>
</dbReference>
<name>A0A927GXL5_9GAMM</name>
<proteinExistence type="predicted"/>
<feature type="domain" description="PAS" evidence="3">
    <location>
        <begin position="410"/>
        <end position="454"/>
    </location>
</feature>
<dbReference type="Gene3D" id="3.30.70.270">
    <property type="match status" value="1"/>
</dbReference>
<accession>A0A927GXL5</accession>
<dbReference type="SMART" id="SM00052">
    <property type="entry name" value="EAL"/>
    <property type="match status" value="1"/>
</dbReference>
<dbReference type="Gene3D" id="3.30.450.20">
    <property type="entry name" value="PAS domain"/>
    <property type="match status" value="2"/>
</dbReference>
<feature type="transmembrane region" description="Helical" evidence="2">
    <location>
        <begin position="6"/>
        <end position="27"/>
    </location>
</feature>
<dbReference type="PROSITE" id="PS50112">
    <property type="entry name" value="PAS"/>
    <property type="match status" value="1"/>
</dbReference>
<dbReference type="InterPro" id="IPR000700">
    <property type="entry name" value="PAS-assoc_C"/>
</dbReference>
<evidence type="ECO:0000313" key="7">
    <source>
        <dbReference type="EMBL" id="MBD2860132.1"/>
    </source>
</evidence>
<keyword evidence="2" id="KW-1133">Transmembrane helix</keyword>
<evidence type="ECO:0000259" key="6">
    <source>
        <dbReference type="PROSITE" id="PS50887"/>
    </source>
</evidence>
<dbReference type="InterPro" id="IPR003018">
    <property type="entry name" value="GAF"/>
</dbReference>
<dbReference type="InterPro" id="IPR052155">
    <property type="entry name" value="Biofilm_reg_signaling"/>
</dbReference>
<feature type="transmembrane region" description="Helical" evidence="2">
    <location>
        <begin position="39"/>
        <end position="61"/>
    </location>
</feature>
<dbReference type="Pfam" id="PF00563">
    <property type="entry name" value="EAL"/>
    <property type="match status" value="1"/>
</dbReference>
<dbReference type="InterPro" id="IPR013656">
    <property type="entry name" value="PAS_4"/>
</dbReference>
<dbReference type="InterPro" id="IPR000160">
    <property type="entry name" value="GGDEF_dom"/>
</dbReference>
<protein>
    <submittedName>
        <fullName evidence="7">EAL domain-containing protein</fullName>
    </submittedName>
</protein>
<dbReference type="Gene3D" id="3.20.20.450">
    <property type="entry name" value="EAL domain"/>
    <property type="match status" value="1"/>
</dbReference>